<comment type="caution">
    <text evidence="1">The sequence shown here is derived from an EMBL/GenBank/DDBJ whole genome shotgun (WGS) entry which is preliminary data.</text>
</comment>
<organism evidence="1 2">
    <name type="scientific">Lactobacillus intestinalis</name>
    <dbReference type="NCBI Taxonomy" id="151781"/>
    <lineage>
        <taxon>Bacteria</taxon>
        <taxon>Bacillati</taxon>
        <taxon>Bacillota</taxon>
        <taxon>Bacilli</taxon>
        <taxon>Lactobacillales</taxon>
        <taxon>Lactobacillaceae</taxon>
        <taxon>Lactobacillus</taxon>
    </lineage>
</organism>
<evidence type="ECO:0000313" key="1">
    <source>
        <dbReference type="EMBL" id="TGY17661.1"/>
    </source>
</evidence>
<gene>
    <name evidence="1" type="ORF">E5351_00710</name>
</gene>
<dbReference type="PROSITE" id="PS00717">
    <property type="entry name" value="SIGMA54_1"/>
    <property type="match status" value="1"/>
</dbReference>
<dbReference type="Gene3D" id="1.10.10.10">
    <property type="entry name" value="Winged helix-like DNA-binding domain superfamily/Winged helix DNA-binding domain"/>
    <property type="match status" value="1"/>
</dbReference>
<reference evidence="1 2" key="1">
    <citation type="submission" date="2019-04" db="EMBL/GenBank/DDBJ databases">
        <title>Microbes associate with the intestines of laboratory mice.</title>
        <authorList>
            <person name="Navarre W."/>
            <person name="Wong E."/>
            <person name="Huang K."/>
            <person name="Tropini C."/>
            <person name="Ng K."/>
            <person name="Yu B."/>
        </authorList>
    </citation>
    <scope>NUCLEOTIDE SEQUENCE [LARGE SCALE GENOMIC DNA]</scope>
    <source>
        <strain evidence="1 2">NM61_E11</strain>
    </source>
</reference>
<sequence>MDILSFNIISDFIKKEINEQCGLNLSQTRLLLFFDGNQNQPLTMGNLAQSLNISLSTLSRQLQQDKTKKLINITKSDNDSSKKVNLNNIGVEKMIVLKSTLKQIENQLFNSFAPNDSKFFIKQLTILARKAMF</sequence>
<name>A0A4S2BS58_9LACO</name>
<proteinExistence type="predicted"/>
<dbReference type="RefSeq" id="WP_004042588.1">
    <property type="nucleotide sequence ID" value="NZ_AQFR02000003.1"/>
</dbReference>
<dbReference type="InterPro" id="IPR000394">
    <property type="entry name" value="RNA_pol_sigma_54"/>
</dbReference>
<dbReference type="SUPFAM" id="SSF46785">
    <property type="entry name" value="Winged helix' DNA-binding domain"/>
    <property type="match status" value="1"/>
</dbReference>
<dbReference type="GO" id="GO:0016987">
    <property type="term" value="F:sigma factor activity"/>
    <property type="evidence" value="ECO:0007669"/>
    <property type="project" value="InterPro"/>
</dbReference>
<dbReference type="InterPro" id="IPR036388">
    <property type="entry name" value="WH-like_DNA-bd_sf"/>
</dbReference>
<dbReference type="AlphaFoldDB" id="A0A4S2BS58"/>
<protein>
    <submittedName>
        <fullName evidence="1">MarR family transcriptional regulator</fullName>
    </submittedName>
</protein>
<evidence type="ECO:0000313" key="2">
    <source>
        <dbReference type="Proteomes" id="UP000309117"/>
    </source>
</evidence>
<dbReference type="EMBL" id="SRYV01000001">
    <property type="protein sequence ID" value="TGY17661.1"/>
    <property type="molecule type" value="Genomic_DNA"/>
</dbReference>
<dbReference type="InterPro" id="IPR036390">
    <property type="entry name" value="WH_DNA-bd_sf"/>
</dbReference>
<dbReference type="Proteomes" id="UP000309117">
    <property type="component" value="Unassembled WGS sequence"/>
</dbReference>
<dbReference type="GO" id="GO:0001216">
    <property type="term" value="F:DNA-binding transcription activator activity"/>
    <property type="evidence" value="ECO:0007669"/>
    <property type="project" value="InterPro"/>
</dbReference>
<accession>A0A4S2BS58</accession>